<name>A0AAP2DF16_9BACT</name>
<dbReference type="InterPro" id="IPR026444">
    <property type="entry name" value="Secre_tail"/>
</dbReference>
<keyword evidence="3" id="KW-1185">Reference proteome</keyword>
<dbReference type="Proteomes" id="UP001319180">
    <property type="component" value="Unassembled WGS sequence"/>
</dbReference>
<dbReference type="Pfam" id="PF18962">
    <property type="entry name" value="Por_Secre_tail"/>
    <property type="match status" value="1"/>
</dbReference>
<reference evidence="2 3" key="1">
    <citation type="submission" date="2021-05" db="EMBL/GenBank/DDBJ databases">
        <title>A Polyphasic approach of four new species of the genus Ohtaekwangia: Ohtaekwangia histidinii sp. nov., Ohtaekwangia cretensis sp. nov., Ohtaekwangia indiensis sp. nov., Ohtaekwangia reichenbachii sp. nov. from diverse environment.</title>
        <authorList>
            <person name="Octaviana S."/>
        </authorList>
    </citation>
    <scope>NUCLEOTIDE SEQUENCE [LARGE SCALE GENOMIC DNA]</scope>
    <source>
        <strain evidence="2 3">PWU37</strain>
    </source>
</reference>
<organism evidence="2 3">
    <name type="scientific">Dawidia soli</name>
    <dbReference type="NCBI Taxonomy" id="2782352"/>
    <lineage>
        <taxon>Bacteria</taxon>
        <taxon>Pseudomonadati</taxon>
        <taxon>Bacteroidota</taxon>
        <taxon>Cytophagia</taxon>
        <taxon>Cytophagales</taxon>
        <taxon>Chryseotaleaceae</taxon>
        <taxon>Dawidia</taxon>
    </lineage>
</organism>
<comment type="caution">
    <text evidence="2">The sequence shown here is derived from an EMBL/GenBank/DDBJ whole genome shotgun (WGS) entry which is preliminary data.</text>
</comment>
<evidence type="ECO:0000313" key="2">
    <source>
        <dbReference type="EMBL" id="MBT1690643.1"/>
    </source>
</evidence>
<evidence type="ECO:0000259" key="1">
    <source>
        <dbReference type="Pfam" id="PF18962"/>
    </source>
</evidence>
<sequence>MKVGKKLLGIMLLSLSGWIGQEGFAQDRPAVMYGPNRVCPGETASYTADFGCDKPIRISWNISGGEFVGETANRRSVTVIWNGTQASMSISANQHFDMVGEGCNENTGAYPAMGVSWIIPPSAQLPRPAAPVISGNLDVSNNACENSAVTISAATGASPYSMDFLWEISTNDGASYSAYTGAPNASSFSYTIPALGTARTVRFRVKTRFTACQIVESPWVNSGPMYINPAPPTVTFLDADPAICTDNPSVQLNITGGDANTEYLFSYDNQTVANNEGPNVVLRGPGIHTVPLTYVPRAGTLPHSFQYGLAFKAVDAEGNPVASSACEATGTFVITDGSYSLGLDLAPRNERCHNTGDGGITLTHTNGAEPYTYTWTRPASTTTWATKDLTNVPGGVTYTVVARDAHGCTGTDSETVVKPAELRINSAYMVPNAAGFGVSCHADNLGGVRNDGRITVEAEGGTGDRRFDLTGLVRNALNQPSATITALYPDTYTVVVRDANRCEYEYAQPVAVTSPDPLTHTRIAKTDLTCANVARGEVALTGVAGGTGDYMYSLNGGTYQPSASFQNLLSGSYTITVRDGSGCTQQDTATLRQPALMVVGLAGSTPQSCTEIRDGVIGLGPGKGGTGKRMYSIDGSRYVPEADTVLFEGLASGGYTVYIRDDNACVVTRNYPLDIRPVITGPISETEVISCHGERDGALRVTADGGTAPYTYTWSTGGTDPAIVNLAADTFTVTIRDSKRCEKTFTHILRQPGVLTARAAVADYAGYGVRCNGSVDGAIDITMSGGTPPFAYTWSNQATTKDVKGLAPGVYSVTVVDGHGCKTDADDLRVTEPAVIGLAVGEAKNISCKDGSDGEVLLSATGGAAGYRYSLDGTTWLEEDRFTGLTAGPYIVRVRDSNGCTTLTDTTLTEPDKLLLGPISKVETTCGEANGKAEVLASGGAGGYFYTWHDRSGSIVEYGAAADSLRSGTYQVVVRDRNACETPLEVVMRDSDGPRVTLEDTVGLTCFESNDGVIRISVNHGQAPYRLVWDIPGETGLIVEDVTGGKHWVEVYDARGCWSKEDFDVSTPTKIEIAETLTEPSCRGTADGSIVISASGGNPGGYQYNWDHGVSGTVLENLGAGTYTVTVTDVRDCKGVKEIEVIDPAQFVVDAGGDRTICVGQKAVIRAQEDGTYTWTSSVGFTSEEREVVLTVPGTYSLKVVSPRGCEASDTFILQTSTDLLKADFLMASEAAVGDTVVVVDISWPVPEGLRWTLPEAAAMVRAEDVYGEMVFSQPGEYDIILNTFLGECIADLTKHIVILEGEAPDEAGRQPSSLIEQFEVYPNPSDGRFTIAVTLRDENTVGYMQMISVSGERRLLDVEVRGTDEYYYQDKVLPAGIYFVVVKAGSEKKWKRIVVK</sequence>
<proteinExistence type="predicted"/>
<dbReference type="NCBIfam" id="TIGR04183">
    <property type="entry name" value="Por_Secre_tail"/>
    <property type="match status" value="1"/>
</dbReference>
<dbReference type="Gene3D" id="2.60.40.740">
    <property type="match status" value="2"/>
</dbReference>
<dbReference type="RefSeq" id="WP_254094286.1">
    <property type="nucleotide sequence ID" value="NZ_JAHESC010000076.1"/>
</dbReference>
<dbReference type="EMBL" id="JAHESC010000076">
    <property type="protein sequence ID" value="MBT1690643.1"/>
    <property type="molecule type" value="Genomic_DNA"/>
</dbReference>
<dbReference type="Pfam" id="PF13573">
    <property type="entry name" value="SprB"/>
    <property type="match status" value="6"/>
</dbReference>
<gene>
    <name evidence="2" type="ORF">KK078_29025</name>
</gene>
<feature type="domain" description="Secretion system C-terminal sorting" evidence="1">
    <location>
        <begin position="1321"/>
        <end position="1396"/>
    </location>
</feature>
<protein>
    <submittedName>
        <fullName evidence="2">T9SS type A sorting domain-containing protein</fullName>
    </submittedName>
</protein>
<dbReference type="InterPro" id="IPR025667">
    <property type="entry name" value="SprB_repeat"/>
</dbReference>
<accession>A0AAP2DF16</accession>
<evidence type="ECO:0000313" key="3">
    <source>
        <dbReference type="Proteomes" id="UP001319180"/>
    </source>
</evidence>